<dbReference type="GO" id="GO:0071555">
    <property type="term" value="P:cell wall organization"/>
    <property type="evidence" value="ECO:0007669"/>
    <property type="project" value="TreeGrafter"/>
</dbReference>
<organism evidence="6 7">
    <name type="scientific">Dubosiella newyorkensis</name>
    <dbReference type="NCBI Taxonomy" id="1862672"/>
    <lineage>
        <taxon>Bacteria</taxon>
        <taxon>Bacillati</taxon>
        <taxon>Bacillota</taxon>
        <taxon>Erysipelotrichia</taxon>
        <taxon>Erysipelotrichales</taxon>
        <taxon>Erysipelotrichaceae</taxon>
        <taxon>Dubosiella</taxon>
    </lineage>
</organism>
<dbReference type="PANTHER" id="PTHR30627">
    <property type="entry name" value="PEPTIDOGLYCAN D,D-TRANSPEPTIDASE"/>
    <property type="match status" value="1"/>
</dbReference>
<dbReference type="CDD" id="cd06576">
    <property type="entry name" value="PASTA_Pbp2x-like_1"/>
    <property type="match status" value="1"/>
</dbReference>
<dbReference type="GO" id="GO:0008658">
    <property type="term" value="F:penicillin binding"/>
    <property type="evidence" value="ECO:0007669"/>
    <property type="project" value="InterPro"/>
</dbReference>
<dbReference type="CDD" id="cd06575">
    <property type="entry name" value="PASTA_Pbp2x-like_2"/>
    <property type="match status" value="1"/>
</dbReference>
<dbReference type="SUPFAM" id="SSF54184">
    <property type="entry name" value="Penicillin-binding protein 2x (pbp-2x), c-terminal domain"/>
    <property type="match status" value="2"/>
</dbReference>
<dbReference type="GO" id="GO:0005886">
    <property type="term" value="C:plasma membrane"/>
    <property type="evidence" value="ECO:0007669"/>
    <property type="project" value="TreeGrafter"/>
</dbReference>
<evidence type="ECO:0000256" key="1">
    <source>
        <dbReference type="ARBA" id="ARBA00004370"/>
    </source>
</evidence>
<evidence type="ECO:0000313" key="7">
    <source>
        <dbReference type="Proteomes" id="UP000186705"/>
    </source>
</evidence>
<evidence type="ECO:0000256" key="3">
    <source>
        <dbReference type="ARBA" id="ARBA00023136"/>
    </source>
</evidence>
<comment type="subcellular location">
    <subcellularLocation>
        <location evidence="1">Membrane</location>
    </subcellularLocation>
</comment>
<dbReference type="RefSeq" id="WP_076341158.1">
    <property type="nucleotide sequence ID" value="NZ_CAPDDE010000015.1"/>
</dbReference>
<protein>
    <recommendedName>
        <fullName evidence="5">PASTA domain-containing protein</fullName>
    </recommendedName>
</protein>
<evidence type="ECO:0000256" key="4">
    <source>
        <dbReference type="SAM" id="Phobius"/>
    </source>
</evidence>
<dbReference type="STRING" id="1862672.BO225_04850"/>
<dbReference type="Gene3D" id="2.20.70.70">
    <property type="match status" value="1"/>
</dbReference>
<evidence type="ECO:0000256" key="2">
    <source>
        <dbReference type="ARBA" id="ARBA00007171"/>
    </source>
</evidence>
<keyword evidence="3 4" id="KW-0472">Membrane</keyword>
<dbReference type="InterPro" id="IPR036138">
    <property type="entry name" value="PBP_dimer_sf"/>
</dbReference>
<dbReference type="Pfam" id="PF03717">
    <property type="entry name" value="PBP_dimer"/>
    <property type="match status" value="1"/>
</dbReference>
<dbReference type="SUPFAM" id="SSF56601">
    <property type="entry name" value="beta-lactamase/transpeptidase-like"/>
    <property type="match status" value="1"/>
</dbReference>
<dbReference type="PROSITE" id="PS51178">
    <property type="entry name" value="PASTA"/>
    <property type="match status" value="1"/>
</dbReference>
<dbReference type="OrthoDB" id="9804124at2"/>
<keyword evidence="4" id="KW-0812">Transmembrane</keyword>
<dbReference type="Pfam" id="PF03793">
    <property type="entry name" value="PASTA"/>
    <property type="match status" value="1"/>
</dbReference>
<name>A0A1U7NN85_9FIRM</name>
<dbReference type="InterPro" id="IPR005311">
    <property type="entry name" value="PBP_dimer"/>
</dbReference>
<gene>
    <name evidence="6" type="ORF">BO225_04850</name>
</gene>
<sequence length="729" mass="80035">MNINKTNKKMSAILVVMLVISAIVVSNVVYTMISKHHIWSGQDVLHSKIRSSIVNTSVEAKRGNIYDRNHNVIAHQIPAYTVVAYLDDSIVDENGDPDYVSDPKKTAKELKKYLPNIDEKQVAQILENAIKNDLSQTELGSGTKRIDKEVMETIRKANIPGIGFIDDIKREYPTTPFASNLIGYASYDEDEQKILGKLGLEQMLEEYLAGEDGSIQYQQMVDGTVLPGTLQVFEEAVDGDDVILTIDSNLQSVVEAQLQETITANNASNAWAIVVEVETGKILAWGSYPTFNQNQPTEIPNFLNNMTEMAIEPGSVMKPFVYATAIDSGVYPAGQSYTAGSFTYGLDANGNIARVANGTQTGFPVINDALGENFGVITFEQGLAFSSNIAICELLTNYVNYNQFSDYLDRFGFYQYVDIPFVSEAKGTKNIESPSDYLSTGFGQASSLTILQLIQAYTAIFNDGKMMRPYVVDEIYNVESDHVVKKFEPEVVGEPISAETAAKVRELMRGVMAPGATGDKFNVDGIEMIGKTGTGEIYNEKTGGYDKTNYTSSAMLAAPANDPKIMVYWGMQSSNYLDYSPSPAQTIMQAALIANAVSGANPQPSDQSEEPTWSTYTMPSLINHSIEYVNSQMEGKNVNIVMIGDGNTIVDQFAKEGSTVYSYDRVFLKTNGENITMPDMTNWTRKDITAFWQLSGIGIQTSGYGKVTTQNIPPGESINTSSDIQVVLE</sequence>
<dbReference type="InterPro" id="IPR012338">
    <property type="entry name" value="Beta-lactam/transpept-like"/>
</dbReference>
<proteinExistence type="inferred from homology"/>
<dbReference type="GeneID" id="78275278"/>
<dbReference type="Proteomes" id="UP000186705">
    <property type="component" value="Unassembled WGS sequence"/>
</dbReference>
<keyword evidence="7" id="KW-1185">Reference proteome</keyword>
<dbReference type="InterPro" id="IPR001460">
    <property type="entry name" value="PCN-bd_Tpept"/>
</dbReference>
<dbReference type="Gene3D" id="3.30.70.2110">
    <property type="match status" value="1"/>
</dbReference>
<comment type="similarity">
    <text evidence="2">Belongs to the transpeptidase family.</text>
</comment>
<dbReference type="Pfam" id="PF00905">
    <property type="entry name" value="Transpeptidase"/>
    <property type="match status" value="1"/>
</dbReference>
<dbReference type="SMART" id="SM00740">
    <property type="entry name" value="PASTA"/>
    <property type="match status" value="2"/>
</dbReference>
<dbReference type="EMBL" id="MPKA01000059">
    <property type="protein sequence ID" value="OLU46789.1"/>
    <property type="molecule type" value="Genomic_DNA"/>
</dbReference>
<evidence type="ECO:0000313" key="6">
    <source>
        <dbReference type="EMBL" id="OLU46789.1"/>
    </source>
</evidence>
<dbReference type="SUPFAM" id="SSF56519">
    <property type="entry name" value="Penicillin binding protein dimerisation domain"/>
    <property type="match status" value="1"/>
</dbReference>
<comment type="caution">
    <text evidence="6">The sequence shown here is derived from an EMBL/GenBank/DDBJ whole genome shotgun (WGS) entry which is preliminary data.</text>
</comment>
<dbReference type="PANTHER" id="PTHR30627:SF26">
    <property type="entry name" value="PENICILLIN-BINDING PROTEIN 2B"/>
    <property type="match status" value="1"/>
</dbReference>
<dbReference type="AlphaFoldDB" id="A0A1U7NN85"/>
<dbReference type="InterPro" id="IPR005543">
    <property type="entry name" value="PASTA_dom"/>
</dbReference>
<feature type="transmembrane region" description="Helical" evidence="4">
    <location>
        <begin position="12"/>
        <end position="33"/>
    </location>
</feature>
<keyword evidence="4" id="KW-1133">Transmembrane helix</keyword>
<dbReference type="Gene3D" id="3.40.710.10">
    <property type="entry name" value="DD-peptidase/beta-lactamase superfamily"/>
    <property type="match status" value="1"/>
</dbReference>
<reference evidence="6 7" key="1">
    <citation type="submission" date="2016-11" db="EMBL/GenBank/DDBJ databases">
        <title>Description of two novel members of the family Erysipelotrichaceae: Ileibacterium lipovorans gen. nov., sp. nov. and Dubosiella newyorkensis, gen. nov., sp. nov.</title>
        <authorList>
            <person name="Cox L.M."/>
            <person name="Sohn J."/>
            <person name="Tyrrell K.L."/>
            <person name="Citron D.M."/>
            <person name="Lawson P.A."/>
            <person name="Patel N.B."/>
            <person name="Iizumi T."/>
            <person name="Perez-Perez G.I."/>
            <person name="Goldstein E.J."/>
            <person name="Blaser M.J."/>
        </authorList>
    </citation>
    <scope>NUCLEOTIDE SEQUENCE [LARGE SCALE GENOMIC DNA]</scope>
    <source>
        <strain evidence="6 7">NYU-BL-A4</strain>
    </source>
</reference>
<dbReference type="InterPro" id="IPR050515">
    <property type="entry name" value="Beta-lactam/transpept"/>
</dbReference>
<evidence type="ECO:0000259" key="5">
    <source>
        <dbReference type="PROSITE" id="PS51178"/>
    </source>
</evidence>
<feature type="domain" description="PASTA" evidence="5">
    <location>
        <begin position="671"/>
        <end position="729"/>
    </location>
</feature>
<dbReference type="Gene3D" id="3.90.1310.10">
    <property type="entry name" value="Penicillin-binding protein 2a (Domain 2)"/>
    <property type="match status" value="1"/>
</dbReference>
<accession>A0A1U7NN85</accession>